<dbReference type="Proteomes" id="UP001150879">
    <property type="component" value="Unassembled WGS sequence"/>
</dbReference>
<protein>
    <submittedName>
        <fullName evidence="1">Uncharacterized protein</fullName>
    </submittedName>
</protein>
<evidence type="ECO:0000313" key="2">
    <source>
        <dbReference type="Proteomes" id="UP001150879"/>
    </source>
</evidence>
<reference evidence="1" key="2">
    <citation type="journal article" date="2023" name="IMA Fungus">
        <title>Comparative genomic study of the Penicillium genus elucidates a diverse pangenome and 15 lateral gene transfer events.</title>
        <authorList>
            <person name="Petersen C."/>
            <person name="Sorensen T."/>
            <person name="Nielsen M.R."/>
            <person name="Sondergaard T.E."/>
            <person name="Sorensen J.L."/>
            <person name="Fitzpatrick D.A."/>
            <person name="Frisvad J.C."/>
            <person name="Nielsen K.L."/>
        </authorList>
    </citation>
    <scope>NUCLEOTIDE SEQUENCE</scope>
    <source>
        <strain evidence="1">IBT 16849</strain>
    </source>
</reference>
<gene>
    <name evidence="1" type="ORF">N7472_008996</name>
</gene>
<name>A0A9W9M7F9_9EURO</name>
<keyword evidence="2" id="KW-1185">Reference proteome</keyword>
<reference evidence="1" key="1">
    <citation type="submission" date="2022-11" db="EMBL/GenBank/DDBJ databases">
        <authorList>
            <person name="Petersen C."/>
        </authorList>
    </citation>
    <scope>NUCLEOTIDE SEQUENCE</scope>
    <source>
        <strain evidence="1">IBT 16849</strain>
    </source>
</reference>
<proteinExistence type="predicted"/>
<dbReference type="EMBL" id="JAPQKP010000005">
    <property type="protein sequence ID" value="KAJ5189982.1"/>
    <property type="molecule type" value="Genomic_DNA"/>
</dbReference>
<dbReference type="AlphaFoldDB" id="A0A9W9M7F9"/>
<accession>A0A9W9M7F9</accession>
<organism evidence="1 2">
    <name type="scientific">Penicillium cf. griseofulvum</name>
    <dbReference type="NCBI Taxonomy" id="2972120"/>
    <lineage>
        <taxon>Eukaryota</taxon>
        <taxon>Fungi</taxon>
        <taxon>Dikarya</taxon>
        <taxon>Ascomycota</taxon>
        <taxon>Pezizomycotina</taxon>
        <taxon>Eurotiomycetes</taxon>
        <taxon>Eurotiomycetidae</taxon>
        <taxon>Eurotiales</taxon>
        <taxon>Aspergillaceae</taxon>
        <taxon>Penicillium</taxon>
    </lineage>
</organism>
<evidence type="ECO:0000313" key="1">
    <source>
        <dbReference type="EMBL" id="KAJ5189982.1"/>
    </source>
</evidence>
<comment type="caution">
    <text evidence="1">The sequence shown here is derived from an EMBL/GenBank/DDBJ whole genome shotgun (WGS) entry which is preliminary data.</text>
</comment>
<sequence length="109" mass="12032">MMWQGFTAIPDVDGGHIDKSLLVKQIESIVGDLEKVAESSRAKIVKNPKTNKIVIDETQDKFLVTSKAQIDKFVHDFLGASKIGPQAQKAQKALADYADLLADRNHDKV</sequence>